<dbReference type="RefSeq" id="YP_010061584.1">
    <property type="nucleotide sequence ID" value="NC_054784.1"/>
</dbReference>
<name>A0A481W248_9CAUD</name>
<feature type="transmembrane region" description="Helical" evidence="1">
    <location>
        <begin position="6"/>
        <end position="25"/>
    </location>
</feature>
<evidence type="ECO:0000313" key="3">
    <source>
        <dbReference type="Proteomes" id="UP000293430"/>
    </source>
</evidence>
<dbReference type="EMBL" id="MK524530">
    <property type="protein sequence ID" value="QBJ00246.1"/>
    <property type="molecule type" value="Genomic_DNA"/>
</dbReference>
<keyword evidence="1" id="KW-0472">Membrane</keyword>
<dbReference type="Proteomes" id="UP000293430">
    <property type="component" value="Segment"/>
</dbReference>
<organism evidence="2 3">
    <name type="scientific">Mycobacterium phage Pharaoh</name>
    <dbReference type="NCBI Taxonomy" id="2530140"/>
    <lineage>
        <taxon>Viruses</taxon>
        <taxon>Duplodnaviria</taxon>
        <taxon>Heunggongvirae</taxon>
        <taxon>Uroviricota</taxon>
        <taxon>Caudoviricetes</taxon>
        <taxon>Pharaohvirus</taxon>
        <taxon>Pharaohvirus pharaoh</taxon>
    </lineage>
</organism>
<keyword evidence="3" id="KW-1185">Reference proteome</keyword>
<sequence>MNGIWFVWEFIIWPLVMLSWAMWILERRKEIRGDSTATGQAESPEAVR</sequence>
<protein>
    <submittedName>
        <fullName evidence="2">Uncharacterized protein</fullName>
    </submittedName>
</protein>
<evidence type="ECO:0000313" key="2">
    <source>
        <dbReference type="EMBL" id="QBJ00246.1"/>
    </source>
</evidence>
<evidence type="ECO:0000256" key="1">
    <source>
        <dbReference type="SAM" id="Phobius"/>
    </source>
</evidence>
<keyword evidence="1" id="KW-0812">Transmembrane</keyword>
<dbReference type="KEGG" id="vg:64871203"/>
<reference evidence="2 3" key="1">
    <citation type="submission" date="2019-02" db="EMBL/GenBank/DDBJ databases">
        <authorList>
            <person name="Liuzzo S."/>
            <person name="Smith M.A."/>
            <person name="Garlena R.A."/>
            <person name="Russell D.A."/>
            <person name="Pope W.H."/>
            <person name="Jacobs-Sera D."/>
            <person name="Hatfull G.F."/>
        </authorList>
    </citation>
    <scope>NUCLEOTIDE SEQUENCE [LARGE SCALE GENOMIC DNA]</scope>
</reference>
<accession>A0A481W248</accession>
<keyword evidence="1" id="KW-1133">Transmembrane helix</keyword>
<gene>
    <name evidence="2" type="primary">58</name>
    <name evidence="2" type="ORF">SEA_PHARAOH_58</name>
</gene>
<proteinExistence type="predicted"/>
<dbReference type="GeneID" id="64871203"/>